<reference evidence="1 2" key="1">
    <citation type="submission" date="2018-10" db="EMBL/GenBank/DDBJ databases">
        <title>Robbsia sp. DHC34, isolated from soil.</title>
        <authorList>
            <person name="Gao Z.-H."/>
            <person name="Qiu L.-H."/>
        </authorList>
    </citation>
    <scope>NUCLEOTIDE SEQUENCE [LARGE SCALE GENOMIC DNA]</scope>
    <source>
        <strain evidence="1 2">DHC34</strain>
    </source>
</reference>
<dbReference type="EMBL" id="RBZU01000001">
    <property type="protein sequence ID" value="RKP58729.1"/>
    <property type="molecule type" value="Genomic_DNA"/>
</dbReference>
<dbReference type="RefSeq" id="WP_121082756.1">
    <property type="nucleotide sequence ID" value="NZ_RBZU01000001.1"/>
</dbReference>
<keyword evidence="2" id="KW-1185">Reference proteome</keyword>
<proteinExistence type="predicted"/>
<accession>A0A494Y7P8</accession>
<gene>
    <name evidence="1" type="ORF">D7S86_01990</name>
</gene>
<dbReference type="OrthoDB" id="9009642at2"/>
<name>A0A494Y7P8_9BURK</name>
<sequence length="69" mass="7647">MTAEIVIRETSEGVEILAGERRLTQLLAVRDEVVITTPELGEVVVARLPDGRLRASCDPELIKLFRQSS</sequence>
<evidence type="ECO:0000313" key="1">
    <source>
        <dbReference type="EMBL" id="RKP58729.1"/>
    </source>
</evidence>
<organism evidence="1 2">
    <name type="scientific">Pararobbsia silviterrae</name>
    <dbReference type="NCBI Taxonomy" id="1792498"/>
    <lineage>
        <taxon>Bacteria</taxon>
        <taxon>Pseudomonadati</taxon>
        <taxon>Pseudomonadota</taxon>
        <taxon>Betaproteobacteria</taxon>
        <taxon>Burkholderiales</taxon>
        <taxon>Burkholderiaceae</taxon>
        <taxon>Pararobbsia</taxon>
    </lineage>
</organism>
<protein>
    <submittedName>
        <fullName evidence="1">Uncharacterized protein</fullName>
    </submittedName>
</protein>
<comment type="caution">
    <text evidence="1">The sequence shown here is derived from an EMBL/GenBank/DDBJ whole genome shotgun (WGS) entry which is preliminary data.</text>
</comment>
<dbReference type="Proteomes" id="UP000270342">
    <property type="component" value="Unassembled WGS sequence"/>
</dbReference>
<dbReference type="AlphaFoldDB" id="A0A494Y7P8"/>
<evidence type="ECO:0000313" key="2">
    <source>
        <dbReference type="Proteomes" id="UP000270342"/>
    </source>
</evidence>